<dbReference type="EMBL" id="FUZZ01000002">
    <property type="protein sequence ID" value="SKD06169.1"/>
    <property type="molecule type" value="Genomic_DNA"/>
</dbReference>
<dbReference type="InterPro" id="IPR011990">
    <property type="entry name" value="TPR-like_helical_dom_sf"/>
</dbReference>
<dbReference type="InterPro" id="IPR012944">
    <property type="entry name" value="SusD_RagB_dom"/>
</dbReference>
<keyword evidence="4" id="KW-0472">Membrane</keyword>
<feature type="signal peptide" evidence="6">
    <location>
        <begin position="1"/>
        <end position="27"/>
    </location>
</feature>
<reference evidence="10" key="1">
    <citation type="submission" date="2017-02" db="EMBL/GenBank/DDBJ databases">
        <authorList>
            <person name="Varghese N."/>
            <person name="Submissions S."/>
        </authorList>
    </citation>
    <scope>NUCLEOTIDE SEQUENCE [LARGE SCALE GENOMIC DNA]</scope>
    <source>
        <strain evidence="10">DSM 18108</strain>
    </source>
</reference>
<evidence type="ECO:0000313" key="10">
    <source>
        <dbReference type="Proteomes" id="UP000190166"/>
    </source>
</evidence>
<accession>A0A1T5P1J0</accession>
<name>A0A1T5P1J0_9BACT</name>
<dbReference type="CDD" id="cd08977">
    <property type="entry name" value="SusD"/>
    <property type="match status" value="1"/>
</dbReference>
<evidence type="ECO:0000256" key="5">
    <source>
        <dbReference type="ARBA" id="ARBA00023237"/>
    </source>
</evidence>
<feature type="chain" id="PRO_5012730434" evidence="6">
    <location>
        <begin position="28"/>
        <end position="551"/>
    </location>
</feature>
<evidence type="ECO:0000256" key="3">
    <source>
        <dbReference type="ARBA" id="ARBA00022729"/>
    </source>
</evidence>
<comment type="subcellular location">
    <subcellularLocation>
        <location evidence="1">Cell outer membrane</location>
    </subcellularLocation>
</comment>
<keyword evidence="10" id="KW-1185">Reference proteome</keyword>
<gene>
    <name evidence="9" type="ORF">SAMN05660461_3331</name>
</gene>
<dbReference type="Pfam" id="PF07980">
    <property type="entry name" value="SusD_RagB"/>
    <property type="match status" value="1"/>
</dbReference>
<dbReference type="Proteomes" id="UP000190166">
    <property type="component" value="Unassembled WGS sequence"/>
</dbReference>
<evidence type="ECO:0000259" key="7">
    <source>
        <dbReference type="Pfam" id="PF07980"/>
    </source>
</evidence>
<evidence type="ECO:0000313" key="9">
    <source>
        <dbReference type="EMBL" id="SKD06169.1"/>
    </source>
</evidence>
<organism evidence="9 10">
    <name type="scientific">Chitinophaga ginsengisegetis</name>
    <dbReference type="NCBI Taxonomy" id="393003"/>
    <lineage>
        <taxon>Bacteria</taxon>
        <taxon>Pseudomonadati</taxon>
        <taxon>Bacteroidota</taxon>
        <taxon>Chitinophagia</taxon>
        <taxon>Chitinophagales</taxon>
        <taxon>Chitinophagaceae</taxon>
        <taxon>Chitinophaga</taxon>
    </lineage>
</organism>
<protein>
    <submittedName>
        <fullName evidence="9">Starch-binding associating with outer membrane</fullName>
    </submittedName>
</protein>
<feature type="domain" description="SusD-like N-terminal" evidence="8">
    <location>
        <begin position="92"/>
        <end position="229"/>
    </location>
</feature>
<evidence type="ECO:0000256" key="6">
    <source>
        <dbReference type="SAM" id="SignalP"/>
    </source>
</evidence>
<sequence>MTLSLQNNNNMKRLHIITILCACSLLAACSKNFLDRAPLDQYSDDTYWTTESDAVKFASRVYEFLPSADFFVCYEGMSDNAFSKTASWGNTLRNAQLIGNSTFVATTGNLGDEWKYDQVRHCLEFLDHVDKVPDMNEGLKKRLKAEVKVSLAYRYFIMATLFRDVPLVTKVFATPAESDVPQDKKALVIAQAIKWLDEAAPDLPPSYTGDDKGRFTQGAAWGLKARVLLYTGDYAGAATEAKKVIDSKVYSLYPDYYNLFQQEGDYSSESMISYIHVKELRPNGLRDIAGVNSVSGGTLYLNPLPSLVDDYESAAGYYPYTKDPAYDAHAPWKNRDPRLNATIYYPGSTLANDKMYDPINSALDKIGGDKATYTGYAFKKIFDKTELESRDNGGNDWKILRYAEVLLTYAEAANETSGPSADIINALNEIRRRAGMPDVAATFALNGWSMSKETLRTFIRHERRIELAGEGHRYFDILRWRIGQQVLNGPIYTIDASAGLTDIPATGGKTNKYPKTKLEDRHFTTDKFYVWPIPQGILDQGRKLVQQPEWK</sequence>
<evidence type="ECO:0000259" key="8">
    <source>
        <dbReference type="Pfam" id="PF14322"/>
    </source>
</evidence>
<evidence type="ECO:0000256" key="2">
    <source>
        <dbReference type="ARBA" id="ARBA00006275"/>
    </source>
</evidence>
<proteinExistence type="inferred from homology"/>
<dbReference type="SUPFAM" id="SSF48452">
    <property type="entry name" value="TPR-like"/>
    <property type="match status" value="1"/>
</dbReference>
<evidence type="ECO:0000256" key="1">
    <source>
        <dbReference type="ARBA" id="ARBA00004442"/>
    </source>
</evidence>
<keyword evidence="3 6" id="KW-0732">Signal</keyword>
<dbReference type="InterPro" id="IPR033985">
    <property type="entry name" value="SusD-like_N"/>
</dbReference>
<dbReference type="GO" id="GO:0009279">
    <property type="term" value="C:cell outer membrane"/>
    <property type="evidence" value="ECO:0007669"/>
    <property type="project" value="UniProtKB-SubCell"/>
</dbReference>
<dbReference type="Gene3D" id="1.25.40.390">
    <property type="match status" value="1"/>
</dbReference>
<dbReference type="Pfam" id="PF14322">
    <property type="entry name" value="SusD-like_3"/>
    <property type="match status" value="1"/>
</dbReference>
<dbReference type="STRING" id="393003.SAMN05660461_3331"/>
<dbReference type="AlphaFoldDB" id="A0A1T5P1J0"/>
<keyword evidence="5" id="KW-0998">Cell outer membrane</keyword>
<comment type="similarity">
    <text evidence="2">Belongs to the SusD family.</text>
</comment>
<evidence type="ECO:0000256" key="4">
    <source>
        <dbReference type="ARBA" id="ARBA00023136"/>
    </source>
</evidence>
<feature type="domain" description="RagB/SusD" evidence="7">
    <location>
        <begin position="293"/>
        <end position="550"/>
    </location>
</feature>